<dbReference type="AlphaFoldDB" id="A0A8T2XTA5"/>
<comment type="caution">
    <text evidence="1">The sequence shown here is derived from an EMBL/GenBank/DDBJ whole genome shotgun (WGS) entry which is preliminary data.</text>
</comment>
<organism evidence="1 2">
    <name type="scientific">Populus deltoides</name>
    <name type="common">Eastern poplar</name>
    <name type="synonym">Eastern cottonwood</name>
    <dbReference type="NCBI Taxonomy" id="3696"/>
    <lineage>
        <taxon>Eukaryota</taxon>
        <taxon>Viridiplantae</taxon>
        <taxon>Streptophyta</taxon>
        <taxon>Embryophyta</taxon>
        <taxon>Tracheophyta</taxon>
        <taxon>Spermatophyta</taxon>
        <taxon>Magnoliopsida</taxon>
        <taxon>eudicotyledons</taxon>
        <taxon>Gunneridae</taxon>
        <taxon>Pentapetalae</taxon>
        <taxon>rosids</taxon>
        <taxon>fabids</taxon>
        <taxon>Malpighiales</taxon>
        <taxon>Salicaceae</taxon>
        <taxon>Saliceae</taxon>
        <taxon>Populus</taxon>
    </lineage>
</organism>
<proteinExistence type="predicted"/>
<dbReference type="Proteomes" id="UP000807159">
    <property type="component" value="Chromosome 10"/>
</dbReference>
<name>A0A8T2XTA5_POPDE</name>
<keyword evidence="2" id="KW-1185">Reference proteome</keyword>
<accession>A0A8T2XTA5</accession>
<evidence type="ECO:0000313" key="2">
    <source>
        <dbReference type="Proteomes" id="UP000807159"/>
    </source>
</evidence>
<gene>
    <name evidence="1" type="ORF">H0E87_019193</name>
</gene>
<dbReference type="EMBL" id="JACEGQ020000010">
    <property type="protein sequence ID" value="KAH8496336.1"/>
    <property type="molecule type" value="Genomic_DNA"/>
</dbReference>
<sequence length="147" mass="16660">MEESRKEDLSRWIRMAIEDKRGWCDMEIKELGDDVDKVTVLTDNQTSDRVGLKGKGTMVLSHWSRDGFGSKCSILGILLSILRRSYRVIRRFKCKVSFSICDVVANPHDRPQACSAQKSDGFMGRQHTCPLCIQGVILLVSLVCLLR</sequence>
<evidence type="ECO:0000313" key="1">
    <source>
        <dbReference type="EMBL" id="KAH8496336.1"/>
    </source>
</evidence>
<protein>
    <submittedName>
        <fullName evidence="1">Uncharacterized protein</fullName>
    </submittedName>
</protein>
<reference evidence="1" key="1">
    <citation type="journal article" date="2021" name="J. Hered.">
        <title>Genome Assembly of Salicaceae Populus deltoides (Eastern Cottonwood) I-69 Based on Nanopore Sequencing and Hi-C Technologies.</title>
        <authorList>
            <person name="Bai S."/>
            <person name="Wu H."/>
            <person name="Zhang J."/>
            <person name="Pan Z."/>
            <person name="Zhao W."/>
            <person name="Li Z."/>
            <person name="Tong C."/>
        </authorList>
    </citation>
    <scope>NUCLEOTIDE SEQUENCE</scope>
    <source>
        <tissue evidence="1">Leaf</tissue>
    </source>
</reference>